<dbReference type="EC" id="3.1.21.7" evidence="6"/>
<dbReference type="RefSeq" id="WP_284057519.1">
    <property type="nucleotide sequence ID" value="NZ_JAMSLR010000008.1"/>
</dbReference>
<dbReference type="GO" id="GO:0016891">
    <property type="term" value="F:RNA endonuclease activity producing 5'-phosphomonoesters, hydrolytic mechanism"/>
    <property type="evidence" value="ECO:0007669"/>
    <property type="project" value="TreeGrafter"/>
</dbReference>
<dbReference type="GO" id="GO:0005737">
    <property type="term" value="C:cytoplasm"/>
    <property type="evidence" value="ECO:0007669"/>
    <property type="project" value="UniProtKB-SubCell"/>
</dbReference>
<comment type="caution">
    <text evidence="7">The sequence shown here is derived from an EMBL/GenBank/DDBJ whole genome shotgun (WGS) entry which is preliminary data.</text>
</comment>
<feature type="binding site" evidence="6">
    <location>
        <position position="42"/>
    </location>
    <ligand>
        <name>Mg(2+)</name>
        <dbReference type="ChEBI" id="CHEBI:18420"/>
    </ligand>
</feature>
<evidence type="ECO:0000256" key="4">
    <source>
        <dbReference type="ARBA" id="ARBA00022759"/>
    </source>
</evidence>
<dbReference type="GO" id="GO:0043737">
    <property type="term" value="F:deoxyribonuclease V activity"/>
    <property type="evidence" value="ECO:0007669"/>
    <property type="project" value="UniProtKB-UniRule"/>
</dbReference>
<keyword evidence="5 6" id="KW-0378">Hydrolase</keyword>
<dbReference type="Pfam" id="PF04493">
    <property type="entry name" value="Endonuclease_5"/>
    <property type="match status" value="1"/>
</dbReference>
<dbReference type="PANTHER" id="PTHR28511">
    <property type="entry name" value="ENDONUCLEASE V"/>
    <property type="match status" value="1"/>
</dbReference>
<evidence type="ECO:0000313" key="7">
    <source>
        <dbReference type="EMBL" id="MCM8749734.1"/>
    </source>
</evidence>
<comment type="subcellular location">
    <subcellularLocation>
        <location evidence="1 6">Cytoplasm</location>
    </subcellularLocation>
</comment>
<evidence type="ECO:0000256" key="2">
    <source>
        <dbReference type="ARBA" id="ARBA00022490"/>
    </source>
</evidence>
<evidence type="ECO:0000313" key="8">
    <source>
        <dbReference type="Proteomes" id="UP001165306"/>
    </source>
</evidence>
<dbReference type="HAMAP" id="MF_00801">
    <property type="entry name" value="Endonuclease_5"/>
    <property type="match status" value="1"/>
</dbReference>
<dbReference type="InterPro" id="IPR007581">
    <property type="entry name" value="Endonuclease-V"/>
</dbReference>
<sequence length="225" mass="24439">MTACKTPGRPDLDQLRALQRELAAQVIERPLTHEPQVVAGADVHIAGGEAVAVAVATDADGLMVREVRELWRHVDFPYIPGFLSFREAPAIVDAVNSLEAKPNLLFVDGQGRAHPRRFGLACHVGVMLGIPTIGVAKSKLVGRYAEPGRERGSTAPLVDRTETIGMVVRTKTGAPPVFVSVGNLITLEEAVAWTLRLTRDRIPDPTLRAHQQAQRALATRRARES</sequence>
<keyword evidence="6" id="KW-0479">Metal-binding</keyword>
<comment type="function">
    <text evidence="6">DNA repair enzyme involved in the repair of deaminated bases. Selectively cleaves double-stranded DNA at the second phosphodiester bond 3' to a deoxyinosine leaving behind the intact lesion on the nicked DNA.</text>
</comment>
<keyword evidence="3 6" id="KW-0540">Nuclease</keyword>
<keyword evidence="6" id="KW-0227">DNA damage</keyword>
<name>A0AA41WB52_9BACT</name>
<reference evidence="7" key="1">
    <citation type="submission" date="2022-06" db="EMBL/GenBank/DDBJ databases">
        <title>CFH 74404 Thermomicrobiaceae sp.</title>
        <authorList>
            <person name="Ming H."/>
            <person name="Li W.-J."/>
            <person name="Zhao Z."/>
        </authorList>
    </citation>
    <scope>NUCLEOTIDE SEQUENCE</scope>
    <source>
        <strain evidence="7">CFH 74404</strain>
    </source>
</reference>
<proteinExistence type="inferred from homology"/>
<dbReference type="PANTHER" id="PTHR28511:SF1">
    <property type="entry name" value="ENDONUCLEASE V"/>
    <property type="match status" value="1"/>
</dbReference>
<evidence type="ECO:0000256" key="1">
    <source>
        <dbReference type="ARBA" id="ARBA00004496"/>
    </source>
</evidence>
<feature type="site" description="Interaction with target DNA" evidence="6">
    <location>
        <position position="78"/>
    </location>
</feature>
<keyword evidence="2 6" id="KW-0963">Cytoplasm</keyword>
<protein>
    <recommendedName>
        <fullName evidence="6">Endonuclease V</fullName>
        <ecNumber evidence="6">3.1.21.7</ecNumber>
    </recommendedName>
    <alternativeName>
        <fullName evidence="6">Deoxyinosine 3'endonuclease</fullName>
    </alternativeName>
    <alternativeName>
        <fullName evidence="6">Deoxyribonuclease V</fullName>
        <shortName evidence="6">DNase V</shortName>
    </alternativeName>
</protein>
<dbReference type="GO" id="GO:0006281">
    <property type="term" value="P:DNA repair"/>
    <property type="evidence" value="ECO:0007669"/>
    <property type="project" value="UniProtKB-UniRule"/>
</dbReference>
<dbReference type="Gene3D" id="3.30.2170.10">
    <property type="entry name" value="archaeoglobus fulgidus dsm 4304 superfamily"/>
    <property type="match status" value="1"/>
</dbReference>
<dbReference type="CDD" id="cd06559">
    <property type="entry name" value="Endonuclease_V"/>
    <property type="match status" value="1"/>
</dbReference>
<dbReference type="EMBL" id="JAMSLR010000008">
    <property type="protein sequence ID" value="MCM8749734.1"/>
    <property type="molecule type" value="Genomic_DNA"/>
</dbReference>
<comment type="similarity">
    <text evidence="6">Belongs to the endonuclease V family.</text>
</comment>
<keyword evidence="6" id="KW-0234">DNA repair</keyword>
<dbReference type="GO" id="GO:0003727">
    <property type="term" value="F:single-stranded RNA binding"/>
    <property type="evidence" value="ECO:0007669"/>
    <property type="project" value="TreeGrafter"/>
</dbReference>
<dbReference type="AlphaFoldDB" id="A0AA41WB52"/>
<evidence type="ECO:0000256" key="3">
    <source>
        <dbReference type="ARBA" id="ARBA00022722"/>
    </source>
</evidence>
<evidence type="ECO:0000256" key="5">
    <source>
        <dbReference type="ARBA" id="ARBA00022801"/>
    </source>
</evidence>
<comment type="catalytic activity">
    <reaction evidence="6">
        <text>Endonucleolytic cleavage at apurinic or apyrimidinic sites to products with a 5'-phosphate.</text>
        <dbReference type="EC" id="3.1.21.7"/>
    </reaction>
</comment>
<comment type="cofactor">
    <cofactor evidence="6">
        <name>Mg(2+)</name>
        <dbReference type="ChEBI" id="CHEBI:18420"/>
    </cofactor>
</comment>
<dbReference type="Proteomes" id="UP001165306">
    <property type="component" value="Unassembled WGS sequence"/>
</dbReference>
<accession>A0AA41WB52</accession>
<keyword evidence="4 6" id="KW-0255">Endonuclease</keyword>
<gene>
    <name evidence="6" type="primary">nfi</name>
    <name evidence="7" type="ORF">NET02_11280</name>
</gene>
<dbReference type="GO" id="GO:0000287">
    <property type="term" value="F:magnesium ion binding"/>
    <property type="evidence" value="ECO:0007669"/>
    <property type="project" value="UniProtKB-UniRule"/>
</dbReference>
<evidence type="ECO:0000256" key="6">
    <source>
        <dbReference type="HAMAP-Rule" id="MF_00801"/>
    </source>
</evidence>
<organism evidence="7 8">
    <name type="scientific">Thermalbibacter longus</name>
    <dbReference type="NCBI Taxonomy" id="2951981"/>
    <lineage>
        <taxon>Bacteria</taxon>
        <taxon>Pseudomonadati</taxon>
        <taxon>Thermomicrobiota</taxon>
        <taxon>Thermomicrobia</taxon>
        <taxon>Thermomicrobiales</taxon>
        <taxon>Thermomicrobiaceae</taxon>
        <taxon>Thermalbibacter</taxon>
    </lineage>
</organism>
<feature type="binding site" evidence="6">
    <location>
        <position position="108"/>
    </location>
    <ligand>
        <name>Mg(2+)</name>
        <dbReference type="ChEBI" id="CHEBI:18420"/>
    </ligand>
</feature>
<keyword evidence="8" id="KW-1185">Reference proteome</keyword>
<keyword evidence="6" id="KW-0460">Magnesium</keyword>